<sequence length="163" mass="18738">MNKYHSSKHLGVNPLVHYLNLIMMILELIISVVFLLKNPAYTWMVPILVINLLPSVLYHCETNIRHNILFQWFGHIMSTMALGILLIMIIAFALIHEDTYELLATPLFLAFNFSSIVIPVTMLIILSYEVPKPPVVYLIPIQLVNTKAANMEKTFGEHFLNEF</sequence>
<evidence type="ECO:0000313" key="3">
    <source>
        <dbReference type="Proteomes" id="UP001295684"/>
    </source>
</evidence>
<keyword evidence="1" id="KW-0812">Transmembrane</keyword>
<evidence type="ECO:0000256" key="1">
    <source>
        <dbReference type="SAM" id="Phobius"/>
    </source>
</evidence>
<gene>
    <name evidence="2" type="ORF">ECRASSUSDP1_LOCUS24210</name>
</gene>
<accession>A0AAD1Y0V2</accession>
<proteinExistence type="predicted"/>
<reference evidence="2" key="1">
    <citation type="submission" date="2023-07" db="EMBL/GenBank/DDBJ databases">
        <authorList>
            <consortium name="AG Swart"/>
            <person name="Singh M."/>
            <person name="Singh A."/>
            <person name="Seah K."/>
            <person name="Emmerich C."/>
        </authorList>
    </citation>
    <scope>NUCLEOTIDE SEQUENCE</scope>
    <source>
        <strain evidence="2">DP1</strain>
    </source>
</reference>
<feature type="transmembrane region" description="Helical" evidence="1">
    <location>
        <begin position="72"/>
        <end position="95"/>
    </location>
</feature>
<dbReference type="EMBL" id="CAMPGE010024918">
    <property type="protein sequence ID" value="CAI2382725.1"/>
    <property type="molecule type" value="Genomic_DNA"/>
</dbReference>
<organism evidence="2 3">
    <name type="scientific">Euplotes crassus</name>
    <dbReference type="NCBI Taxonomy" id="5936"/>
    <lineage>
        <taxon>Eukaryota</taxon>
        <taxon>Sar</taxon>
        <taxon>Alveolata</taxon>
        <taxon>Ciliophora</taxon>
        <taxon>Intramacronucleata</taxon>
        <taxon>Spirotrichea</taxon>
        <taxon>Hypotrichia</taxon>
        <taxon>Euplotida</taxon>
        <taxon>Euplotidae</taxon>
        <taxon>Moneuplotes</taxon>
    </lineage>
</organism>
<evidence type="ECO:0000313" key="2">
    <source>
        <dbReference type="EMBL" id="CAI2382725.1"/>
    </source>
</evidence>
<feature type="transmembrane region" description="Helical" evidence="1">
    <location>
        <begin position="107"/>
        <end position="128"/>
    </location>
</feature>
<name>A0AAD1Y0V2_EUPCR</name>
<keyword evidence="1" id="KW-0472">Membrane</keyword>
<feature type="transmembrane region" description="Helical" evidence="1">
    <location>
        <begin position="12"/>
        <end position="34"/>
    </location>
</feature>
<keyword evidence="3" id="KW-1185">Reference proteome</keyword>
<dbReference type="AlphaFoldDB" id="A0AAD1Y0V2"/>
<protein>
    <submittedName>
        <fullName evidence="2">Uncharacterized protein</fullName>
    </submittedName>
</protein>
<keyword evidence="1" id="KW-1133">Transmembrane helix</keyword>
<dbReference type="Proteomes" id="UP001295684">
    <property type="component" value="Unassembled WGS sequence"/>
</dbReference>
<comment type="caution">
    <text evidence="2">The sequence shown here is derived from an EMBL/GenBank/DDBJ whole genome shotgun (WGS) entry which is preliminary data.</text>
</comment>
<feature type="transmembrane region" description="Helical" evidence="1">
    <location>
        <begin position="40"/>
        <end position="60"/>
    </location>
</feature>